<keyword evidence="1" id="KW-0378">Hydrolase</keyword>
<evidence type="ECO:0000256" key="3">
    <source>
        <dbReference type="SAM" id="MobiDB-lite"/>
    </source>
</evidence>
<dbReference type="Gene3D" id="2.120.10.30">
    <property type="entry name" value="TolB, C-terminal domain"/>
    <property type="match status" value="1"/>
</dbReference>
<protein>
    <submittedName>
        <fullName evidence="5">S9 family peptidase</fullName>
    </submittedName>
</protein>
<evidence type="ECO:0000256" key="1">
    <source>
        <dbReference type="ARBA" id="ARBA00022801"/>
    </source>
</evidence>
<evidence type="ECO:0000313" key="5">
    <source>
        <dbReference type="EMBL" id="HCT56886.1"/>
    </source>
</evidence>
<dbReference type="PANTHER" id="PTHR42776:SF28">
    <property type="entry name" value="GLUTAMYL ENDOPEPTIDASE, CHLOROPLASTIC-RELATED"/>
    <property type="match status" value="1"/>
</dbReference>
<comment type="caution">
    <text evidence="5">The sequence shown here is derived from an EMBL/GenBank/DDBJ whole genome shotgun (WGS) entry which is preliminary data.</text>
</comment>
<keyword evidence="2" id="KW-0720">Serine protease</keyword>
<evidence type="ECO:0000259" key="4">
    <source>
        <dbReference type="Pfam" id="PF00326"/>
    </source>
</evidence>
<dbReference type="AlphaFoldDB" id="A0A3D4V6X9"/>
<dbReference type="SUPFAM" id="SSF82171">
    <property type="entry name" value="DPP6 N-terminal domain-like"/>
    <property type="match status" value="1"/>
</dbReference>
<dbReference type="InterPro" id="IPR029058">
    <property type="entry name" value="AB_hydrolase_fold"/>
</dbReference>
<dbReference type="GO" id="GO:0006508">
    <property type="term" value="P:proteolysis"/>
    <property type="evidence" value="ECO:0007669"/>
    <property type="project" value="InterPro"/>
</dbReference>
<evidence type="ECO:0000313" key="6">
    <source>
        <dbReference type="Proteomes" id="UP000264071"/>
    </source>
</evidence>
<organism evidence="5 6">
    <name type="scientific">Gemmatimonas aurantiaca</name>
    <dbReference type="NCBI Taxonomy" id="173480"/>
    <lineage>
        <taxon>Bacteria</taxon>
        <taxon>Pseudomonadati</taxon>
        <taxon>Gemmatimonadota</taxon>
        <taxon>Gemmatimonadia</taxon>
        <taxon>Gemmatimonadales</taxon>
        <taxon>Gemmatimonadaceae</taxon>
        <taxon>Gemmatimonas</taxon>
    </lineage>
</organism>
<dbReference type="EMBL" id="DPIY01000006">
    <property type="protein sequence ID" value="HCT56886.1"/>
    <property type="molecule type" value="Genomic_DNA"/>
</dbReference>
<dbReference type="InterPro" id="IPR001375">
    <property type="entry name" value="Peptidase_S9_cat"/>
</dbReference>
<name>A0A3D4V6X9_9BACT</name>
<gene>
    <name evidence="5" type="ORF">DGD08_06690</name>
</gene>
<dbReference type="GO" id="GO:0004252">
    <property type="term" value="F:serine-type endopeptidase activity"/>
    <property type="evidence" value="ECO:0007669"/>
    <property type="project" value="TreeGrafter"/>
</dbReference>
<dbReference type="InterPro" id="IPR011659">
    <property type="entry name" value="WD40"/>
</dbReference>
<dbReference type="Pfam" id="PF00326">
    <property type="entry name" value="Peptidase_S9"/>
    <property type="match status" value="1"/>
</dbReference>
<dbReference type="InterPro" id="IPR011042">
    <property type="entry name" value="6-blade_b-propeller_TolB-like"/>
</dbReference>
<proteinExistence type="predicted"/>
<reference evidence="5 6" key="1">
    <citation type="journal article" date="2018" name="Nat. Biotechnol.">
        <title>A standardized bacterial taxonomy based on genome phylogeny substantially revises the tree of life.</title>
        <authorList>
            <person name="Parks D.H."/>
            <person name="Chuvochina M."/>
            <person name="Waite D.W."/>
            <person name="Rinke C."/>
            <person name="Skarshewski A."/>
            <person name="Chaumeil P.A."/>
            <person name="Hugenholtz P."/>
        </authorList>
    </citation>
    <scope>NUCLEOTIDE SEQUENCE [LARGE SCALE GENOMIC DNA]</scope>
    <source>
        <strain evidence="5">UBA8844</strain>
    </source>
</reference>
<dbReference type="PANTHER" id="PTHR42776">
    <property type="entry name" value="SERINE PEPTIDASE S9 FAMILY MEMBER"/>
    <property type="match status" value="1"/>
</dbReference>
<feature type="region of interest" description="Disordered" evidence="3">
    <location>
        <begin position="353"/>
        <end position="374"/>
    </location>
</feature>
<dbReference type="Proteomes" id="UP000264071">
    <property type="component" value="Unassembled WGS sequence"/>
</dbReference>
<keyword evidence="2" id="KW-0645">Protease</keyword>
<dbReference type="SUPFAM" id="SSF53474">
    <property type="entry name" value="alpha/beta-Hydrolases"/>
    <property type="match status" value="1"/>
</dbReference>
<accession>A0A3D4V6X9</accession>
<dbReference type="Pfam" id="PF07676">
    <property type="entry name" value="PD40"/>
    <property type="match status" value="1"/>
</dbReference>
<dbReference type="Gene3D" id="3.40.50.1820">
    <property type="entry name" value="alpha/beta hydrolase"/>
    <property type="match status" value="1"/>
</dbReference>
<evidence type="ECO:0000256" key="2">
    <source>
        <dbReference type="ARBA" id="ARBA00022825"/>
    </source>
</evidence>
<feature type="domain" description="Peptidase S9 prolyl oligopeptidase catalytic" evidence="4">
    <location>
        <begin position="693"/>
        <end position="888"/>
    </location>
</feature>
<sequence>MRSSLRSPLVLVDGRPLTWSPTLARRMALAVGLLVVPSLVTAQNRPGANAAPAASAAKPADPLADEGYIAPPEAIARLVTAPREGNASFSAPSPGNRKYFARTVSDGLPSLKNVGKAHHNLGGFQIDQAGNRERGITMRSNAGLEILEWETGRKIPVALPAGARTTQPVWSPDGTRIAFLALFDDATQLYVADAATGKATPVSGRNVLATTVTTPAWSADGQSLVVVLTPDARAAEPKEPALAAGPMVRLNESNKLKTRTYADLVMTPYEKDLLAYHITGQLAVINAKTRAARKIGAPGMIRALDASPDGKYFRVTYVEKPFSYVLPVSSFGTRDVIVDGTGAVIREIVNKPLRESDDPTDPVDPMNPSRLAGRVPVDTGKRNIAWAPSGALLYAQLAPAPAAGGNAAAARTDSAAARRADRLMQWKAPFDANGAAVLYETPNRITAARFNDAGTILFVTETATAGTYEQAIFLNENNAKFTVIAPRPRGRGDSAAAPAPAAGGFGRAAAGGLVTRPGSKGDAVVVVSTDGKSVFTIGAPQDTARTPKANVEKIDIRTGARTRIYESTGDVVETISAPLDDDFTKAIVQRESPTMVPQSFALTLASKDAKQLTNNVDVMPELSKAVKKKVVARRADGFSFNVNVTLPADYKDGTRLPAMFWFYPREYDNQAAYDRTLSQGAAADRRFPSFGPRSLQFLVTQGYAVVEPDAPIFASDGQLPNDNYVADLRNNLAAIIDALDTLQIIDRHRLGLGGHSYGAFSTVNAMVHTPFFKAGIAGDGAYNRTLTPNGFQSERRDLWQGRQTYLEMSPMLYADQLNGALLMYHSTEDQNVGTDPINSTRLYHALMGLGKTTSLYMYPYEDHGPIAKETVLDQWARWVAWLDKYVKNAGTKNTAM</sequence>